<dbReference type="InterPro" id="IPR016161">
    <property type="entry name" value="Ald_DH/histidinol_DH"/>
</dbReference>
<reference evidence="3" key="1">
    <citation type="journal article" date="2013" name="Nature">
        <title>Pan genome of the phytoplankton Emiliania underpins its global distribution.</title>
        <authorList>
            <person name="Read B.A."/>
            <person name="Kegel J."/>
            <person name="Klute M.J."/>
            <person name="Kuo A."/>
            <person name="Lefebvre S.C."/>
            <person name="Maumus F."/>
            <person name="Mayer C."/>
            <person name="Miller J."/>
            <person name="Monier A."/>
            <person name="Salamov A."/>
            <person name="Young J."/>
            <person name="Aguilar M."/>
            <person name="Claverie J.M."/>
            <person name="Frickenhaus S."/>
            <person name="Gonzalez K."/>
            <person name="Herman E.K."/>
            <person name="Lin Y.C."/>
            <person name="Napier J."/>
            <person name="Ogata H."/>
            <person name="Sarno A.F."/>
            <person name="Shmutz J."/>
            <person name="Schroeder D."/>
            <person name="de Vargas C."/>
            <person name="Verret F."/>
            <person name="von Dassow P."/>
            <person name="Valentin K."/>
            <person name="Van de Peer Y."/>
            <person name="Wheeler G."/>
            <person name="Dacks J.B."/>
            <person name="Delwiche C.F."/>
            <person name="Dyhrman S.T."/>
            <person name="Glockner G."/>
            <person name="John U."/>
            <person name="Richards T."/>
            <person name="Worden A.Z."/>
            <person name="Zhang X."/>
            <person name="Grigoriev I.V."/>
            <person name="Allen A.E."/>
            <person name="Bidle K."/>
            <person name="Borodovsky M."/>
            <person name="Bowler C."/>
            <person name="Brownlee C."/>
            <person name="Cock J.M."/>
            <person name="Elias M."/>
            <person name="Gladyshev V.N."/>
            <person name="Groth M."/>
            <person name="Guda C."/>
            <person name="Hadaegh A."/>
            <person name="Iglesias-Rodriguez M.D."/>
            <person name="Jenkins J."/>
            <person name="Jones B.M."/>
            <person name="Lawson T."/>
            <person name="Leese F."/>
            <person name="Lindquist E."/>
            <person name="Lobanov A."/>
            <person name="Lomsadze A."/>
            <person name="Malik S.B."/>
            <person name="Marsh M.E."/>
            <person name="Mackinder L."/>
            <person name="Mock T."/>
            <person name="Mueller-Roeber B."/>
            <person name="Pagarete A."/>
            <person name="Parker M."/>
            <person name="Probert I."/>
            <person name="Quesneville H."/>
            <person name="Raines C."/>
            <person name="Rensing S.A."/>
            <person name="Riano-Pachon D.M."/>
            <person name="Richier S."/>
            <person name="Rokitta S."/>
            <person name="Shiraiwa Y."/>
            <person name="Soanes D.M."/>
            <person name="van der Giezen M."/>
            <person name="Wahlund T.M."/>
            <person name="Williams B."/>
            <person name="Wilson W."/>
            <person name="Wolfe G."/>
            <person name="Wurch L.L."/>
        </authorList>
    </citation>
    <scope>NUCLEOTIDE SEQUENCE</scope>
</reference>
<dbReference type="SUPFAM" id="SSF53720">
    <property type="entry name" value="ALDH-like"/>
    <property type="match status" value="1"/>
</dbReference>
<dbReference type="AlphaFoldDB" id="A0A0D3ITY5"/>
<evidence type="ECO:0000313" key="3">
    <source>
        <dbReference type="Proteomes" id="UP000013827"/>
    </source>
</evidence>
<accession>A0A0D3ITY5</accession>
<reference evidence="2" key="2">
    <citation type="submission" date="2024-10" db="UniProtKB">
        <authorList>
            <consortium name="EnsemblProtists"/>
        </authorList>
    </citation>
    <scope>IDENTIFICATION</scope>
</reference>
<dbReference type="eggNOG" id="ENOG502S1KK">
    <property type="taxonomic scope" value="Eukaryota"/>
</dbReference>
<dbReference type="InterPro" id="IPR016162">
    <property type="entry name" value="Ald_DH_N"/>
</dbReference>
<dbReference type="PaxDb" id="2903-EOD14720"/>
<dbReference type="Gene3D" id="3.40.605.10">
    <property type="entry name" value="Aldehyde Dehydrogenase, Chain A, domain 1"/>
    <property type="match status" value="1"/>
</dbReference>
<evidence type="ECO:0008006" key="4">
    <source>
        <dbReference type="Google" id="ProtNLM"/>
    </source>
</evidence>
<dbReference type="RefSeq" id="XP_005767149.1">
    <property type="nucleotide sequence ID" value="XM_005767092.1"/>
</dbReference>
<protein>
    <recommendedName>
        <fullName evidence="4">Aldehyde dehydrogenase domain-containing protein</fullName>
    </recommendedName>
</protein>
<dbReference type="GO" id="GO:0016491">
    <property type="term" value="F:oxidoreductase activity"/>
    <property type="evidence" value="ECO:0007669"/>
    <property type="project" value="InterPro"/>
</dbReference>
<dbReference type="HOGENOM" id="CLU_492142_0_0_1"/>
<proteinExistence type="predicted"/>
<feature type="region of interest" description="Disordered" evidence="1">
    <location>
        <begin position="1"/>
        <end position="23"/>
    </location>
</feature>
<dbReference type="KEGG" id="ehx:EMIHUDRAFT_197239"/>
<organism evidence="2 3">
    <name type="scientific">Emiliania huxleyi (strain CCMP1516)</name>
    <dbReference type="NCBI Taxonomy" id="280463"/>
    <lineage>
        <taxon>Eukaryota</taxon>
        <taxon>Haptista</taxon>
        <taxon>Haptophyta</taxon>
        <taxon>Prymnesiophyceae</taxon>
        <taxon>Isochrysidales</taxon>
        <taxon>Noelaerhabdaceae</taxon>
        <taxon>Emiliania</taxon>
    </lineage>
</organism>
<dbReference type="STRING" id="2903.R1DJQ9"/>
<dbReference type="EnsemblProtists" id="EOD14720">
    <property type="protein sequence ID" value="EOD14720"/>
    <property type="gene ID" value="EMIHUDRAFT_197239"/>
</dbReference>
<dbReference type="Proteomes" id="UP000013827">
    <property type="component" value="Unassembled WGS sequence"/>
</dbReference>
<sequence length="572" mass="61042">MGSALSNQRESQRISEPAELTANGLPEQISQSIAVLAETAGEWHAMPDEERAAVVRECRARLATLPMDWVADNMRCLGLDPSQRDAYNTAGFDPFLFVATAAARMDKLADGLEGKLSATVERQLPEEGPCVYQMGMLGSGAPGVELELWAAAEGGEPEPSSADAAGVGVVLGAGNQNFLTLVDVLELAAVHKKAVLLKHHPLRHFMTAPFQHILDPLAEAGAFAQCTDAQLGRAHAALLTHPAVTHVHMTGSGATHDRVRAALAETGRTDSVLFTSELGVTANRTLTIVQSGQWEDAQIEAHAQMLAAAVNLSPKLLVLPDEAVWPQRPEFLAALRAQLASMPQPPPYYPGAHQRYAAFQNEYPEAETIEAPPSQPEGLESAVYESLGQDISPLHTLLVDAGVLGDKAANTYAIQTEASRRKVGTRARIHRAREVLPHVFLRPSRRNVIWPDERSAALDEMVRLLEYGCVSVNCWAALSYSNALGVWGGAPGSYQPAAPMSGLGFVGNAARVPSAVVLSAFENKSVVMGKPMPLIVAESLTALVGGDRLAPLKIMGILLRRGFGLLPPSLPA</sequence>
<evidence type="ECO:0000256" key="1">
    <source>
        <dbReference type="SAM" id="MobiDB-lite"/>
    </source>
</evidence>
<dbReference type="OMA" id="AGEWHAM"/>
<evidence type="ECO:0000313" key="2">
    <source>
        <dbReference type="EnsemblProtists" id="EOD14720"/>
    </source>
</evidence>
<dbReference type="GeneID" id="17260925"/>
<name>A0A0D3ITY5_EMIH1</name>
<keyword evidence="3" id="KW-1185">Reference proteome</keyword>